<dbReference type="AlphaFoldDB" id="A0A0E9U4N6"/>
<reference evidence="1" key="1">
    <citation type="submission" date="2014-11" db="EMBL/GenBank/DDBJ databases">
        <authorList>
            <person name="Amaro Gonzalez C."/>
        </authorList>
    </citation>
    <scope>NUCLEOTIDE SEQUENCE</scope>
</reference>
<accession>A0A0E9U4N6</accession>
<dbReference type="EMBL" id="GBXM01048659">
    <property type="protein sequence ID" value="JAH59918.1"/>
    <property type="molecule type" value="Transcribed_RNA"/>
</dbReference>
<protein>
    <submittedName>
        <fullName evidence="1">Uncharacterized protein</fullName>
    </submittedName>
</protein>
<proteinExistence type="predicted"/>
<sequence length="38" mass="4480">MLNPLILLFHFSENSRTHLVILNTECCCTQRSLYNVQQ</sequence>
<organism evidence="1">
    <name type="scientific">Anguilla anguilla</name>
    <name type="common">European freshwater eel</name>
    <name type="synonym">Muraena anguilla</name>
    <dbReference type="NCBI Taxonomy" id="7936"/>
    <lineage>
        <taxon>Eukaryota</taxon>
        <taxon>Metazoa</taxon>
        <taxon>Chordata</taxon>
        <taxon>Craniata</taxon>
        <taxon>Vertebrata</taxon>
        <taxon>Euteleostomi</taxon>
        <taxon>Actinopterygii</taxon>
        <taxon>Neopterygii</taxon>
        <taxon>Teleostei</taxon>
        <taxon>Anguilliformes</taxon>
        <taxon>Anguillidae</taxon>
        <taxon>Anguilla</taxon>
    </lineage>
</organism>
<reference evidence="1" key="2">
    <citation type="journal article" date="2015" name="Fish Shellfish Immunol.">
        <title>Early steps in the European eel (Anguilla anguilla)-Vibrio vulnificus interaction in the gills: Role of the RtxA13 toxin.</title>
        <authorList>
            <person name="Callol A."/>
            <person name="Pajuelo D."/>
            <person name="Ebbesson L."/>
            <person name="Teles M."/>
            <person name="MacKenzie S."/>
            <person name="Amaro C."/>
        </authorList>
    </citation>
    <scope>NUCLEOTIDE SEQUENCE</scope>
</reference>
<evidence type="ECO:0000313" key="1">
    <source>
        <dbReference type="EMBL" id="JAH59918.1"/>
    </source>
</evidence>
<name>A0A0E9U4N6_ANGAN</name>